<evidence type="ECO:0000256" key="1">
    <source>
        <dbReference type="SAM" id="SignalP"/>
    </source>
</evidence>
<dbReference type="Proteomes" id="UP000198287">
    <property type="component" value="Unassembled WGS sequence"/>
</dbReference>
<evidence type="ECO:0000313" key="2">
    <source>
        <dbReference type="EMBL" id="OXA60965.1"/>
    </source>
</evidence>
<feature type="chain" id="PRO_5013076128" evidence="1">
    <location>
        <begin position="32"/>
        <end position="173"/>
    </location>
</feature>
<comment type="caution">
    <text evidence="2">The sequence shown here is derived from an EMBL/GenBank/DDBJ whole genome shotgun (WGS) entry which is preliminary data.</text>
</comment>
<keyword evidence="1" id="KW-0732">Signal</keyword>
<protein>
    <submittedName>
        <fullName evidence="2">Uncharacterized protein</fullName>
    </submittedName>
</protein>
<proteinExistence type="predicted"/>
<name>A0A226ETL7_FOLCA</name>
<dbReference type="AlphaFoldDB" id="A0A226ETL7"/>
<evidence type="ECO:0000313" key="3">
    <source>
        <dbReference type="Proteomes" id="UP000198287"/>
    </source>
</evidence>
<organism evidence="2 3">
    <name type="scientific">Folsomia candida</name>
    <name type="common">Springtail</name>
    <dbReference type="NCBI Taxonomy" id="158441"/>
    <lineage>
        <taxon>Eukaryota</taxon>
        <taxon>Metazoa</taxon>
        <taxon>Ecdysozoa</taxon>
        <taxon>Arthropoda</taxon>
        <taxon>Hexapoda</taxon>
        <taxon>Collembola</taxon>
        <taxon>Entomobryomorpha</taxon>
        <taxon>Isotomoidea</taxon>
        <taxon>Isotomidae</taxon>
        <taxon>Proisotominae</taxon>
        <taxon>Folsomia</taxon>
    </lineage>
</organism>
<sequence>MAHLNFFSWSLISTILLLTLQVVLLVSTVKGQTDSNAVNARITSVNKTAVSNRNSIDQLNCQLESLQVQIEQNCSCLANQIEALAANISLINDLVETNTKAISKASGRIDTLEATLNNSITAINKIQKLESFNKIWQNNFRVINKTFIEIRKKVRFVVRPVLFEVHFAVNKGG</sequence>
<accession>A0A226ETL7</accession>
<keyword evidence="3" id="KW-1185">Reference proteome</keyword>
<reference evidence="2 3" key="1">
    <citation type="submission" date="2015-12" db="EMBL/GenBank/DDBJ databases">
        <title>The genome of Folsomia candida.</title>
        <authorList>
            <person name="Faddeeva A."/>
            <person name="Derks M.F."/>
            <person name="Anvar Y."/>
            <person name="Smit S."/>
            <person name="Van Straalen N."/>
            <person name="Roelofs D."/>
        </authorList>
    </citation>
    <scope>NUCLEOTIDE SEQUENCE [LARGE SCALE GENOMIC DNA]</scope>
    <source>
        <strain evidence="2 3">VU population</strain>
        <tissue evidence="2">Whole body</tissue>
    </source>
</reference>
<dbReference type="EMBL" id="LNIX01000002">
    <property type="protein sequence ID" value="OXA60965.1"/>
    <property type="molecule type" value="Genomic_DNA"/>
</dbReference>
<gene>
    <name evidence="2" type="ORF">Fcan01_05624</name>
</gene>
<feature type="signal peptide" evidence="1">
    <location>
        <begin position="1"/>
        <end position="31"/>
    </location>
</feature>
<dbReference type="OrthoDB" id="8295088at2759"/>